<feature type="domain" description="Helix-hairpin-helix DNA-binding motif class 1" evidence="2">
    <location>
        <begin position="98"/>
        <end position="117"/>
    </location>
</feature>
<comment type="caution">
    <text evidence="3">The sequence shown here is derived from an EMBL/GenBank/DDBJ whole genome shotgun (WGS) entry which is preliminary data.</text>
</comment>
<name>A0A7V9AD39_9BACT</name>
<evidence type="ECO:0000256" key="1">
    <source>
        <dbReference type="SAM" id="MobiDB-lite"/>
    </source>
</evidence>
<feature type="domain" description="Helix-hairpin-helix DNA-binding motif class 1" evidence="2">
    <location>
        <begin position="69"/>
        <end position="88"/>
    </location>
</feature>
<dbReference type="GO" id="GO:0003677">
    <property type="term" value="F:DNA binding"/>
    <property type="evidence" value="ECO:0007669"/>
    <property type="project" value="InterPro"/>
</dbReference>
<dbReference type="Gene3D" id="1.10.150.320">
    <property type="entry name" value="Photosystem II 12 kDa extrinsic protein"/>
    <property type="match status" value="1"/>
</dbReference>
<gene>
    <name evidence="3" type="ORF">H0921_17440</name>
</gene>
<dbReference type="SMART" id="SM00278">
    <property type="entry name" value="HhH1"/>
    <property type="match status" value="2"/>
</dbReference>
<dbReference type="InterPro" id="IPR010994">
    <property type="entry name" value="RuvA_2-like"/>
</dbReference>
<feature type="region of interest" description="Disordered" evidence="1">
    <location>
        <begin position="1"/>
        <end position="44"/>
    </location>
</feature>
<dbReference type="PANTHER" id="PTHR21180">
    <property type="entry name" value="ENDONUCLEASE/EXONUCLEASE/PHOSPHATASE FAMILY DOMAIN-CONTAINING PROTEIN 1"/>
    <property type="match status" value="1"/>
</dbReference>
<accession>A0A7V9AD39</accession>
<evidence type="ECO:0000313" key="3">
    <source>
        <dbReference type="EMBL" id="MBA2227946.1"/>
    </source>
</evidence>
<dbReference type="EMBL" id="JACEFB010000024">
    <property type="protein sequence ID" value="MBA2227946.1"/>
    <property type="molecule type" value="Genomic_DNA"/>
</dbReference>
<dbReference type="PANTHER" id="PTHR21180:SF32">
    <property type="entry name" value="ENDONUCLEASE_EXONUCLEASE_PHOSPHATASE FAMILY DOMAIN-CONTAINING PROTEIN 1"/>
    <property type="match status" value="1"/>
</dbReference>
<dbReference type="GO" id="GO:0015627">
    <property type="term" value="C:type II protein secretion system complex"/>
    <property type="evidence" value="ECO:0007669"/>
    <property type="project" value="TreeGrafter"/>
</dbReference>
<dbReference type="InterPro" id="IPR003583">
    <property type="entry name" value="Hlx-hairpin-Hlx_DNA-bd_motif"/>
</dbReference>
<dbReference type="SUPFAM" id="SSF47781">
    <property type="entry name" value="RuvA domain 2-like"/>
    <property type="match status" value="1"/>
</dbReference>
<proteinExistence type="predicted"/>
<dbReference type="GO" id="GO:0015628">
    <property type="term" value="P:protein secretion by the type II secretion system"/>
    <property type="evidence" value="ECO:0007669"/>
    <property type="project" value="TreeGrafter"/>
</dbReference>
<dbReference type="AlphaFoldDB" id="A0A7V9AD39"/>
<dbReference type="InterPro" id="IPR051675">
    <property type="entry name" value="Endo/Exo/Phosphatase_dom_1"/>
</dbReference>
<dbReference type="GO" id="GO:0006281">
    <property type="term" value="P:DNA repair"/>
    <property type="evidence" value="ECO:0007669"/>
    <property type="project" value="InterPro"/>
</dbReference>
<dbReference type="Pfam" id="PF12836">
    <property type="entry name" value="HHH_3"/>
    <property type="match status" value="1"/>
</dbReference>
<reference evidence="3 4" key="1">
    <citation type="submission" date="2020-07" db="EMBL/GenBank/DDBJ databases">
        <title>Thermogemmata thermophila gen. nov., sp. nov., a novel moderate thermophilic planctomycete from a Kamchatka hot spring.</title>
        <authorList>
            <person name="Elcheninov A.G."/>
            <person name="Podosokorskaya O.A."/>
            <person name="Kovaleva O.L."/>
            <person name="Novikov A."/>
            <person name="Bonch-Osmolovskaya E.A."/>
            <person name="Toshchakov S.V."/>
            <person name="Kublanov I.V."/>
        </authorList>
    </citation>
    <scope>NUCLEOTIDE SEQUENCE [LARGE SCALE GENOMIC DNA]</scope>
    <source>
        <strain evidence="3 4">2918</strain>
    </source>
</reference>
<keyword evidence="4" id="KW-1185">Reference proteome</keyword>
<dbReference type="Proteomes" id="UP000542342">
    <property type="component" value="Unassembled WGS sequence"/>
</dbReference>
<organism evidence="3 4">
    <name type="scientific">Thermogemmata fonticola</name>
    <dbReference type="NCBI Taxonomy" id="2755323"/>
    <lineage>
        <taxon>Bacteria</taxon>
        <taxon>Pseudomonadati</taxon>
        <taxon>Planctomycetota</taxon>
        <taxon>Planctomycetia</taxon>
        <taxon>Gemmatales</taxon>
        <taxon>Gemmataceae</taxon>
        <taxon>Thermogemmata</taxon>
    </lineage>
</organism>
<protein>
    <submittedName>
        <fullName evidence="3">Helix-hairpin-helix domain-containing protein</fullName>
    </submittedName>
</protein>
<evidence type="ECO:0000259" key="2">
    <source>
        <dbReference type="SMART" id="SM00278"/>
    </source>
</evidence>
<sequence>MLEATGASASSLEAGGSEAGPAYLPEAPGTSGPPGGARAAPAPTALRAGGVRKIQPGEPPIAINRASNAELQRLPNVGPVLAQRIILARSERPFRSLEDLRRVPGIGPKTLEKLRPFVTFD</sequence>
<evidence type="ECO:0000313" key="4">
    <source>
        <dbReference type="Proteomes" id="UP000542342"/>
    </source>
</evidence>